<protein>
    <submittedName>
        <fullName evidence="3">Uncharacterized protein</fullName>
    </submittedName>
</protein>
<feature type="transmembrane region" description="Helical" evidence="2">
    <location>
        <begin position="131"/>
        <end position="157"/>
    </location>
</feature>
<keyword evidence="2" id="KW-0812">Transmembrane</keyword>
<sequence>MLHPCPRPCGRLATAAVFVSVGVVQLIAGLILLKSKYVYLLAAPNFWTSASNLAVGSLLGISASVWQNIQRTSFKHAARRNLLAALVFTSIVMNLSTAVILIMGEGNALLSIHLENDGTYSSTTLASEILAYSYATSVCSPIVCIVIAIAFLSGIWFRKRDKDEKSIEIKSILKSNSFDDYEWVFKENQSLLSRDRRIIRNTFSLTSLSSTSEDSYSTTDDTNQEKSGLSVSPISKEIRTPFLERRISQNLPCECGEHVTSIDNNTLYEVNRVSSAEDSGKTLKYQNDSSFPSRRYSHLSGDDARIHQISYCKDDSPLSYTDFKSNHQRFGHFKMLSKRKRMSLEHSALQHVKFTNRNERVQSHNLIPKIHSIQSHFQRKSKSESPMQSQIVAEVHEDPRDFDTQNLSRIEAPLETTLIYDSDRCSYNSQEKSTGNVCHKHANFQRSSTYINSKNPIFHSDESIHEPRFLKVHRTSTTKNSSLISSLEISNIETDHMINQPQCCDHDETEKTRLDNSFHGGNMNASQMESAIDVDDTFFDVPASNNFVGKIIPVQVGAISRMRMHPKLVPVSIPVVSSVKKNQLVNKRKDVITNGIDKVFGRRDVNFSSFRGNVKINSKDNRHLKNIDGVLSCNSKGSETFAPSVTSTEEAPEEKLPPSPAHTSGYDSAFDETVQASCSGNFKPNSSSLSLSSINEDGSFLTTKKKHSTDLSSKGSIITKESPEEMADDLVQIVNKIINRSSITKKKELIAQLMNDISTLKVTAVSASEEKL</sequence>
<feature type="transmembrane region" description="Helical" evidence="2">
    <location>
        <begin position="12"/>
        <end position="33"/>
    </location>
</feature>
<keyword evidence="4" id="KW-1185">Reference proteome</keyword>
<evidence type="ECO:0000313" key="3">
    <source>
        <dbReference type="EMBL" id="GFU07096.1"/>
    </source>
</evidence>
<comment type="caution">
    <text evidence="3">The sequence shown here is derived from an EMBL/GenBank/DDBJ whole genome shotgun (WGS) entry which is preliminary data.</text>
</comment>
<feature type="region of interest" description="Disordered" evidence="1">
    <location>
        <begin position="638"/>
        <end position="667"/>
    </location>
</feature>
<dbReference type="Proteomes" id="UP000887013">
    <property type="component" value="Unassembled WGS sequence"/>
</dbReference>
<keyword evidence="2" id="KW-0472">Membrane</keyword>
<name>A0A8X6Q555_NEPPI</name>
<gene>
    <name evidence="3" type="primary">AVEN_266267_1</name>
    <name evidence="3" type="ORF">NPIL_136041</name>
</gene>
<evidence type="ECO:0000256" key="1">
    <source>
        <dbReference type="SAM" id="MobiDB-lite"/>
    </source>
</evidence>
<reference evidence="3" key="1">
    <citation type="submission" date="2020-08" db="EMBL/GenBank/DDBJ databases">
        <title>Multicomponent nature underlies the extraordinary mechanical properties of spider dragline silk.</title>
        <authorList>
            <person name="Kono N."/>
            <person name="Nakamura H."/>
            <person name="Mori M."/>
            <person name="Yoshida Y."/>
            <person name="Ohtoshi R."/>
            <person name="Malay A.D."/>
            <person name="Moran D.A.P."/>
            <person name="Tomita M."/>
            <person name="Numata K."/>
            <person name="Arakawa K."/>
        </authorList>
    </citation>
    <scope>NUCLEOTIDE SEQUENCE</scope>
</reference>
<organism evidence="3 4">
    <name type="scientific">Nephila pilipes</name>
    <name type="common">Giant wood spider</name>
    <name type="synonym">Nephila maculata</name>
    <dbReference type="NCBI Taxonomy" id="299642"/>
    <lineage>
        <taxon>Eukaryota</taxon>
        <taxon>Metazoa</taxon>
        <taxon>Ecdysozoa</taxon>
        <taxon>Arthropoda</taxon>
        <taxon>Chelicerata</taxon>
        <taxon>Arachnida</taxon>
        <taxon>Araneae</taxon>
        <taxon>Araneomorphae</taxon>
        <taxon>Entelegynae</taxon>
        <taxon>Araneoidea</taxon>
        <taxon>Nephilidae</taxon>
        <taxon>Nephila</taxon>
    </lineage>
</organism>
<accession>A0A8X6Q555</accession>
<feature type="transmembrane region" description="Helical" evidence="2">
    <location>
        <begin position="39"/>
        <end position="61"/>
    </location>
</feature>
<keyword evidence="2" id="KW-1133">Transmembrane helix</keyword>
<feature type="compositionally biased region" description="Low complexity" evidence="1">
    <location>
        <begin position="209"/>
        <end position="221"/>
    </location>
</feature>
<feature type="compositionally biased region" description="Polar residues" evidence="1">
    <location>
        <begin position="638"/>
        <end position="649"/>
    </location>
</feature>
<dbReference type="AlphaFoldDB" id="A0A8X6Q555"/>
<feature type="transmembrane region" description="Helical" evidence="2">
    <location>
        <begin position="82"/>
        <end position="104"/>
    </location>
</feature>
<proteinExistence type="predicted"/>
<evidence type="ECO:0000313" key="4">
    <source>
        <dbReference type="Proteomes" id="UP000887013"/>
    </source>
</evidence>
<evidence type="ECO:0000256" key="2">
    <source>
        <dbReference type="SAM" id="Phobius"/>
    </source>
</evidence>
<dbReference type="OrthoDB" id="6437766at2759"/>
<feature type="region of interest" description="Disordered" evidence="1">
    <location>
        <begin position="209"/>
        <end position="230"/>
    </location>
</feature>
<feature type="region of interest" description="Disordered" evidence="1">
    <location>
        <begin position="278"/>
        <end position="298"/>
    </location>
</feature>
<dbReference type="EMBL" id="BMAW01124261">
    <property type="protein sequence ID" value="GFU07096.1"/>
    <property type="molecule type" value="Genomic_DNA"/>
</dbReference>